<reference evidence="1 2" key="2">
    <citation type="submission" date="2019-08" db="EMBL/GenBank/DDBJ databases">
        <title>Tsukamurella conjunctivitidis sp. nov., Tsukamurella assacharolytica sp. nov. and Tsukamurella sputae sp. nov. isolated from patients with conjunctivitis, bacteraemia (lymphoma) and respiratory infection (sputum) in Hong Kong.</title>
        <authorList>
            <person name="Fok K.M.N."/>
            <person name="Fong J.Y.H."/>
        </authorList>
    </citation>
    <scope>NUCLEOTIDE SEQUENCE [LARGE SCALE GENOMIC DNA]</scope>
    <source>
        <strain evidence="1 2">HKU70</strain>
    </source>
</reference>
<evidence type="ECO:0000313" key="2">
    <source>
        <dbReference type="Proteomes" id="UP000319792"/>
    </source>
</evidence>
<protein>
    <submittedName>
        <fullName evidence="1">Uncharacterized protein</fullName>
    </submittedName>
</protein>
<reference evidence="1 2" key="1">
    <citation type="submission" date="2019-06" db="EMBL/GenBank/DDBJ databases">
        <authorList>
            <person name="Teng J.L.L."/>
            <person name="Lee H.H."/>
            <person name="Lau S.K.P."/>
            <person name="Woo P.C.Y."/>
        </authorList>
    </citation>
    <scope>NUCLEOTIDE SEQUENCE [LARGE SCALE GENOMIC DNA]</scope>
    <source>
        <strain evidence="1 2">HKU70</strain>
    </source>
</reference>
<keyword evidence="2" id="KW-1185">Reference proteome</keyword>
<evidence type="ECO:0000313" key="1">
    <source>
        <dbReference type="EMBL" id="TWS24432.1"/>
    </source>
</evidence>
<name>A0A5C5RP81_9ACTN</name>
<gene>
    <name evidence="1" type="ORF">FK268_12650</name>
</gene>
<dbReference type="Proteomes" id="UP000319792">
    <property type="component" value="Unassembled WGS sequence"/>
</dbReference>
<organism evidence="1 2">
    <name type="scientific">Tsukamurella sputi</name>
    <dbReference type="NCBI Taxonomy" id="2591848"/>
    <lineage>
        <taxon>Bacteria</taxon>
        <taxon>Bacillati</taxon>
        <taxon>Actinomycetota</taxon>
        <taxon>Actinomycetes</taxon>
        <taxon>Mycobacteriales</taxon>
        <taxon>Tsukamurellaceae</taxon>
        <taxon>Tsukamurella</taxon>
    </lineage>
</organism>
<comment type="caution">
    <text evidence="1">The sequence shown here is derived from an EMBL/GenBank/DDBJ whole genome shotgun (WGS) entry which is preliminary data.</text>
</comment>
<accession>A0A5C5RP81</accession>
<dbReference type="AlphaFoldDB" id="A0A5C5RP81"/>
<proteinExistence type="predicted"/>
<dbReference type="EMBL" id="VIGV01000003">
    <property type="protein sequence ID" value="TWS24432.1"/>
    <property type="molecule type" value="Genomic_DNA"/>
</dbReference>
<sequence length="173" mass="18326">MNIDRDALEGVPVTPSGPLSLDQLAALIDLAEHTGEHITLDADTLASGRKHLPENVSDLFYCMDQVSPATVGHLVQCWGALHAILHHLRESASELTAVASIRLVIGHHGGAGGIEPNGWQTELIALIERGDTLQRASLTAAYPGLVQAVSVQEAEGMNALYALLARALLENMG</sequence>